<dbReference type="AlphaFoldDB" id="A0A090I633"/>
<accession>A0A090I633</accession>
<organism evidence="1 2">
    <name type="scientific">Aliivibrio wodanis</name>
    <dbReference type="NCBI Taxonomy" id="80852"/>
    <lineage>
        <taxon>Bacteria</taxon>
        <taxon>Pseudomonadati</taxon>
        <taxon>Pseudomonadota</taxon>
        <taxon>Gammaproteobacteria</taxon>
        <taxon>Vibrionales</taxon>
        <taxon>Vibrionaceae</taxon>
        <taxon>Aliivibrio</taxon>
    </lineage>
</organism>
<dbReference type="PATRIC" id="fig|80852.17.peg.3231"/>
<keyword evidence="2" id="KW-1185">Reference proteome</keyword>
<sequence length="76" mass="8353">MLRFLAVILNSGGGVVRDTKSNEIQMKELGEFESKELAIDNACESLKCEHVTKGIIVRGNNTGGYMVCDTQEFAEL</sequence>
<protein>
    <submittedName>
        <fullName evidence="1">Uncharacterized phage protein</fullName>
    </submittedName>
</protein>
<dbReference type="HOGENOM" id="CLU_191611_0_0_6"/>
<dbReference type="Proteomes" id="UP000032427">
    <property type="component" value="Chromosome 2"/>
</dbReference>
<dbReference type="KEGG" id="awd:AWOD_II_0465"/>
<gene>
    <name evidence="1" type="ORF">AWOD_II_0465</name>
</gene>
<evidence type="ECO:0000313" key="2">
    <source>
        <dbReference type="Proteomes" id="UP000032427"/>
    </source>
</evidence>
<dbReference type="EMBL" id="LN554847">
    <property type="protein sequence ID" value="CED57110.1"/>
    <property type="molecule type" value="Genomic_DNA"/>
</dbReference>
<reference evidence="2" key="1">
    <citation type="submission" date="2014-09" db="EMBL/GenBank/DDBJ databases">
        <authorList>
            <person name="Hjerde E."/>
        </authorList>
    </citation>
    <scope>NUCLEOTIDE SEQUENCE [LARGE SCALE GENOMIC DNA]</scope>
    <source>
        <strain evidence="2">06/09/139</strain>
    </source>
</reference>
<dbReference type="STRING" id="80852.AWOD_II_0465"/>
<proteinExistence type="predicted"/>
<name>A0A090I633_9GAMM</name>
<dbReference type="GeneID" id="28542716"/>
<evidence type="ECO:0000313" key="1">
    <source>
        <dbReference type="EMBL" id="CED57110.1"/>
    </source>
</evidence>
<dbReference type="OrthoDB" id="5896142at2"/>